<dbReference type="AlphaFoldDB" id="A0A840D0A7"/>
<dbReference type="EMBL" id="JACIER010000005">
    <property type="protein sequence ID" value="MBB4043818.1"/>
    <property type="molecule type" value="Genomic_DNA"/>
</dbReference>
<accession>A0A840D0A7</accession>
<gene>
    <name evidence="1" type="ORF">GGR06_001604</name>
</gene>
<organism evidence="1 2">
    <name type="scientific">Bacteroides reticulotermitis</name>
    <dbReference type="NCBI Taxonomy" id="1133319"/>
    <lineage>
        <taxon>Bacteria</taxon>
        <taxon>Pseudomonadati</taxon>
        <taxon>Bacteroidota</taxon>
        <taxon>Bacteroidia</taxon>
        <taxon>Bacteroidales</taxon>
        <taxon>Bacteroidaceae</taxon>
        <taxon>Bacteroides</taxon>
    </lineage>
</organism>
<evidence type="ECO:0000313" key="2">
    <source>
        <dbReference type="Proteomes" id="UP000560658"/>
    </source>
</evidence>
<name>A0A840D0A7_9BACE</name>
<sequence>MMQPKTFFFGLITVPMYYFNCVMTSAQIDLIASDKPVNYMKKDKKGEKKGKTNLGKPTDEKVQAAIERYKALQHK</sequence>
<keyword evidence="2" id="KW-1185">Reference proteome</keyword>
<reference evidence="1" key="1">
    <citation type="submission" date="2020-08" db="EMBL/GenBank/DDBJ databases">
        <title>Genomic Encyclopedia of Type Strains, Phase IV (KMG-IV): sequencing the most valuable type-strain genomes for metagenomic binning, comparative biology and taxonomic classification.</title>
        <authorList>
            <person name="Goeker M."/>
        </authorList>
    </citation>
    <scope>NUCLEOTIDE SEQUENCE [LARGE SCALE GENOMIC DNA]</scope>
    <source>
        <strain evidence="1">DSM 105720</strain>
    </source>
</reference>
<dbReference type="Proteomes" id="UP000560658">
    <property type="component" value="Unassembled WGS sequence"/>
</dbReference>
<evidence type="ECO:0000313" key="1">
    <source>
        <dbReference type="EMBL" id="MBB4043818.1"/>
    </source>
</evidence>
<comment type="caution">
    <text evidence="1">The sequence shown here is derived from an EMBL/GenBank/DDBJ whole genome shotgun (WGS) entry which is preliminary data.</text>
</comment>
<dbReference type="RefSeq" id="WP_044161507.1">
    <property type="nucleotide sequence ID" value="NZ_JACIER010000005.1"/>
</dbReference>
<proteinExistence type="predicted"/>
<protein>
    <submittedName>
        <fullName evidence="1">Uncharacterized protein</fullName>
    </submittedName>
</protein>